<dbReference type="AlphaFoldDB" id="A0A4Y7TS33"/>
<dbReference type="OrthoDB" id="3119786at2759"/>
<reference evidence="1 2" key="1">
    <citation type="journal article" date="2019" name="Nat. Ecol. Evol.">
        <title>Megaphylogeny resolves global patterns of mushroom evolution.</title>
        <authorList>
            <person name="Varga T."/>
            <person name="Krizsan K."/>
            <person name="Foldi C."/>
            <person name="Dima B."/>
            <person name="Sanchez-Garcia M."/>
            <person name="Sanchez-Ramirez S."/>
            <person name="Szollosi G.J."/>
            <person name="Szarkandi J.G."/>
            <person name="Papp V."/>
            <person name="Albert L."/>
            <person name="Andreopoulos W."/>
            <person name="Angelini C."/>
            <person name="Antonin V."/>
            <person name="Barry K.W."/>
            <person name="Bougher N.L."/>
            <person name="Buchanan P."/>
            <person name="Buyck B."/>
            <person name="Bense V."/>
            <person name="Catcheside P."/>
            <person name="Chovatia M."/>
            <person name="Cooper J."/>
            <person name="Damon W."/>
            <person name="Desjardin D."/>
            <person name="Finy P."/>
            <person name="Geml J."/>
            <person name="Haridas S."/>
            <person name="Hughes K."/>
            <person name="Justo A."/>
            <person name="Karasinski D."/>
            <person name="Kautmanova I."/>
            <person name="Kiss B."/>
            <person name="Kocsube S."/>
            <person name="Kotiranta H."/>
            <person name="LaButti K.M."/>
            <person name="Lechner B.E."/>
            <person name="Liimatainen K."/>
            <person name="Lipzen A."/>
            <person name="Lukacs Z."/>
            <person name="Mihaltcheva S."/>
            <person name="Morgado L.N."/>
            <person name="Niskanen T."/>
            <person name="Noordeloos M.E."/>
            <person name="Ohm R.A."/>
            <person name="Ortiz-Santana B."/>
            <person name="Ovrebo C."/>
            <person name="Racz N."/>
            <person name="Riley R."/>
            <person name="Savchenko A."/>
            <person name="Shiryaev A."/>
            <person name="Soop K."/>
            <person name="Spirin V."/>
            <person name="Szebenyi C."/>
            <person name="Tomsovsky M."/>
            <person name="Tulloss R.E."/>
            <person name="Uehling J."/>
            <person name="Grigoriev I.V."/>
            <person name="Vagvolgyi C."/>
            <person name="Papp T."/>
            <person name="Martin F.M."/>
            <person name="Miettinen O."/>
            <person name="Hibbett D.S."/>
            <person name="Nagy L.G."/>
        </authorList>
    </citation>
    <scope>NUCLEOTIDE SEQUENCE [LARGE SCALE GENOMIC DNA]</scope>
    <source>
        <strain evidence="1 2">FP101781</strain>
    </source>
</reference>
<evidence type="ECO:0000313" key="1">
    <source>
        <dbReference type="EMBL" id="TEB36976.1"/>
    </source>
</evidence>
<protein>
    <submittedName>
        <fullName evidence="1">Uncharacterized protein</fullName>
    </submittedName>
</protein>
<proteinExistence type="predicted"/>
<gene>
    <name evidence="1" type="ORF">FA13DRAFT_1787262</name>
</gene>
<dbReference type="Proteomes" id="UP000298030">
    <property type="component" value="Unassembled WGS sequence"/>
</dbReference>
<keyword evidence="2" id="KW-1185">Reference proteome</keyword>
<organism evidence="1 2">
    <name type="scientific">Coprinellus micaceus</name>
    <name type="common">Glistening ink-cap mushroom</name>
    <name type="synonym">Coprinus micaceus</name>
    <dbReference type="NCBI Taxonomy" id="71717"/>
    <lineage>
        <taxon>Eukaryota</taxon>
        <taxon>Fungi</taxon>
        <taxon>Dikarya</taxon>
        <taxon>Basidiomycota</taxon>
        <taxon>Agaricomycotina</taxon>
        <taxon>Agaricomycetes</taxon>
        <taxon>Agaricomycetidae</taxon>
        <taxon>Agaricales</taxon>
        <taxon>Agaricineae</taxon>
        <taxon>Psathyrellaceae</taxon>
        <taxon>Coprinellus</taxon>
    </lineage>
</organism>
<comment type="caution">
    <text evidence="1">The sequence shown here is derived from an EMBL/GenBank/DDBJ whole genome shotgun (WGS) entry which is preliminary data.</text>
</comment>
<name>A0A4Y7TS33_COPMI</name>
<accession>A0A4Y7TS33</accession>
<dbReference type="EMBL" id="QPFP01000005">
    <property type="protein sequence ID" value="TEB36976.1"/>
    <property type="molecule type" value="Genomic_DNA"/>
</dbReference>
<evidence type="ECO:0000313" key="2">
    <source>
        <dbReference type="Proteomes" id="UP000298030"/>
    </source>
</evidence>
<sequence length="293" mass="32836">MNSSQTPQHSSEGRDMDHKTLVAQFLYQVQIAHVRTRDREPTPLHFDPETGAMVQYLWPVDPANGERLAPSEFVSHSRTSSSLLFVRLPRWGSEPVHFEWRDCLPCATDSDAGTFCAWKGFIPCVGIPLAPQDALPPAKVEDSFRVGDGLFQVMTDAVIRGKRNSRALQGVKPQKEVRQAVVGELTKGVSEERFWATFVQCLFCKKITFRETFGVNHICCVEESNRNKPQRYNPYVTPVQKAGPTRSRAMASRLQTTYTLASISSPAPTLTMERAVVLGNNAVTNFDLYFGRV</sequence>